<evidence type="ECO:0000313" key="1">
    <source>
        <dbReference type="EMBL" id="KAI0042591.1"/>
    </source>
</evidence>
<accession>A0ACB8RFZ0</accession>
<sequence>MLSLTALLVSLIILFAGARSLDSWRRRRGLPYPPGPRGLPVIGCLFSVPKTYSWIKYDQWAKKYGGIISFSVCGQIVVVISDLEVAEELLGRRSAIYSDRLKIPFYEMMDWSWFLLGMPFGERWRRGRKTAVRTLQPSQMPRYHDLLKSKVHKFLKVVRANPAGFHESIGFMQGAIIMGAVYGYDLQGPDDYYLKIAQDANLISRAIVLPGGQVLNDVPFLRYLPKFVPGVGFNYVRLGNRLGQEMVRSPFEMVKAQMDAGTAQQSITRDCLEQLEHSDDDHDAKALADVVGSLYIAGADTTIISMASIIMALASNPDIQQRAQEEVDILTRRARLPEFADRPNLPYINAMCKEVLRWRVVAPLSFPHAVIEDDVYNGFFIPKGATVIPNIRAILNDPVRFPDPERFNPERFLSSDGHTFVDDPVLSAAFGFGRRMCPGQYLAEATLFIFTAALVSTFDVGKEKDAHGREMPLECIYGGEILSHPAPFKCSLVPRDGIADELISATSWGE</sequence>
<proteinExistence type="predicted"/>
<reference evidence="1" key="2">
    <citation type="journal article" date="2022" name="New Phytol.">
        <title>Evolutionary transition to the ectomycorrhizal habit in the genomes of a hyperdiverse lineage of mushroom-forming fungi.</title>
        <authorList>
            <person name="Looney B."/>
            <person name="Miyauchi S."/>
            <person name="Morin E."/>
            <person name="Drula E."/>
            <person name="Courty P.E."/>
            <person name="Kohler A."/>
            <person name="Kuo A."/>
            <person name="LaButti K."/>
            <person name="Pangilinan J."/>
            <person name="Lipzen A."/>
            <person name="Riley R."/>
            <person name="Andreopoulos W."/>
            <person name="He G."/>
            <person name="Johnson J."/>
            <person name="Nolan M."/>
            <person name="Tritt A."/>
            <person name="Barry K.W."/>
            <person name="Grigoriev I.V."/>
            <person name="Nagy L.G."/>
            <person name="Hibbett D."/>
            <person name="Henrissat B."/>
            <person name="Matheny P.B."/>
            <person name="Labbe J."/>
            <person name="Martin F.M."/>
        </authorList>
    </citation>
    <scope>NUCLEOTIDE SEQUENCE</scope>
    <source>
        <strain evidence="1">FP105234-sp</strain>
    </source>
</reference>
<evidence type="ECO:0000313" key="2">
    <source>
        <dbReference type="Proteomes" id="UP000814033"/>
    </source>
</evidence>
<protein>
    <submittedName>
        <fullName evidence="1">Cytochrome P450</fullName>
    </submittedName>
</protein>
<reference evidence="1" key="1">
    <citation type="submission" date="2021-02" db="EMBL/GenBank/DDBJ databases">
        <authorList>
            <consortium name="DOE Joint Genome Institute"/>
            <person name="Ahrendt S."/>
            <person name="Looney B.P."/>
            <person name="Miyauchi S."/>
            <person name="Morin E."/>
            <person name="Drula E."/>
            <person name="Courty P.E."/>
            <person name="Chicoki N."/>
            <person name="Fauchery L."/>
            <person name="Kohler A."/>
            <person name="Kuo A."/>
            <person name="Labutti K."/>
            <person name="Pangilinan J."/>
            <person name="Lipzen A."/>
            <person name="Riley R."/>
            <person name="Andreopoulos W."/>
            <person name="He G."/>
            <person name="Johnson J."/>
            <person name="Barry K.W."/>
            <person name="Grigoriev I.V."/>
            <person name="Nagy L."/>
            <person name="Hibbett D."/>
            <person name="Henrissat B."/>
            <person name="Matheny P.B."/>
            <person name="Labbe J."/>
            <person name="Martin F."/>
        </authorList>
    </citation>
    <scope>NUCLEOTIDE SEQUENCE</scope>
    <source>
        <strain evidence="1">FP105234-sp</strain>
    </source>
</reference>
<dbReference type="Proteomes" id="UP000814033">
    <property type="component" value="Unassembled WGS sequence"/>
</dbReference>
<gene>
    <name evidence="1" type="ORF">FA95DRAFT_1564201</name>
</gene>
<organism evidence="1 2">
    <name type="scientific">Auriscalpium vulgare</name>
    <dbReference type="NCBI Taxonomy" id="40419"/>
    <lineage>
        <taxon>Eukaryota</taxon>
        <taxon>Fungi</taxon>
        <taxon>Dikarya</taxon>
        <taxon>Basidiomycota</taxon>
        <taxon>Agaricomycotina</taxon>
        <taxon>Agaricomycetes</taxon>
        <taxon>Russulales</taxon>
        <taxon>Auriscalpiaceae</taxon>
        <taxon>Auriscalpium</taxon>
    </lineage>
</organism>
<keyword evidence="2" id="KW-1185">Reference proteome</keyword>
<comment type="caution">
    <text evidence="1">The sequence shown here is derived from an EMBL/GenBank/DDBJ whole genome shotgun (WGS) entry which is preliminary data.</text>
</comment>
<name>A0ACB8RFZ0_9AGAM</name>
<dbReference type="EMBL" id="MU276058">
    <property type="protein sequence ID" value="KAI0042591.1"/>
    <property type="molecule type" value="Genomic_DNA"/>
</dbReference>